<gene>
    <name evidence="1" type="ORF">PHYBLDRAFT_167524</name>
</gene>
<reference evidence="2" key="1">
    <citation type="submission" date="2015-06" db="EMBL/GenBank/DDBJ databases">
        <title>Expansion of signal transduction pathways in fungi by whole-genome duplication.</title>
        <authorList>
            <consortium name="DOE Joint Genome Institute"/>
            <person name="Corrochano L.M."/>
            <person name="Kuo A."/>
            <person name="Marcet-Houben M."/>
            <person name="Polaino S."/>
            <person name="Salamov A."/>
            <person name="Villalobos J.M."/>
            <person name="Alvarez M.I."/>
            <person name="Avalos J."/>
            <person name="Benito E.P."/>
            <person name="Benoit I."/>
            <person name="Burger G."/>
            <person name="Camino L.P."/>
            <person name="Canovas D."/>
            <person name="Cerda-Olmedo E."/>
            <person name="Cheng J.-F."/>
            <person name="Dominguez A."/>
            <person name="Elias M."/>
            <person name="Eslava A.P."/>
            <person name="Glaser F."/>
            <person name="Grimwood J."/>
            <person name="Gutierrez G."/>
            <person name="Heitman J."/>
            <person name="Henrissat B."/>
            <person name="Iturriaga E.A."/>
            <person name="Lang B.F."/>
            <person name="Lavin J.L."/>
            <person name="Lee S."/>
            <person name="Li W."/>
            <person name="Lindquist E."/>
            <person name="Lopez-Garcia S."/>
            <person name="Luque E.M."/>
            <person name="Marcos A.T."/>
            <person name="Martin J."/>
            <person name="McCluskey K."/>
            <person name="Medina H.R."/>
            <person name="Miralles-Duran A."/>
            <person name="Miyazaki A."/>
            <person name="Munoz-Torres E."/>
            <person name="Oguiza J.A."/>
            <person name="Ohm R."/>
            <person name="Olmedo M."/>
            <person name="Orejas M."/>
            <person name="Ortiz-Castellanos L."/>
            <person name="Pisabarro A.G."/>
            <person name="Rodriguez-Romero J."/>
            <person name="Ruiz-Herrera J."/>
            <person name="Ruiz-Vazquez R."/>
            <person name="Sanz C."/>
            <person name="Schackwitz W."/>
            <person name="Schmutz J."/>
            <person name="Shahriari M."/>
            <person name="Shelest E."/>
            <person name="Silva-Franco F."/>
            <person name="Soanes D."/>
            <person name="Syed K."/>
            <person name="Tagua V.G."/>
            <person name="Talbot N.J."/>
            <person name="Thon M."/>
            <person name="De vries R.P."/>
            <person name="Wiebenga A."/>
            <person name="Yadav J.S."/>
            <person name="Braun E.L."/>
            <person name="Baker S."/>
            <person name="Garre V."/>
            <person name="Horwitz B."/>
            <person name="Torres-Martinez S."/>
            <person name="Idnurm A."/>
            <person name="Herrera-Estrella A."/>
            <person name="Gabaldon T."/>
            <person name="Grigoriev I.V."/>
        </authorList>
    </citation>
    <scope>NUCLEOTIDE SEQUENCE [LARGE SCALE GENOMIC DNA]</scope>
    <source>
        <strain evidence="2">NRRL 1555(-)</strain>
    </source>
</reference>
<dbReference type="VEuPathDB" id="FungiDB:PHYBLDRAFT_167524"/>
<evidence type="ECO:0000313" key="2">
    <source>
        <dbReference type="Proteomes" id="UP000077315"/>
    </source>
</evidence>
<dbReference type="OrthoDB" id="3263820at2759"/>
<dbReference type="GeneID" id="28996568"/>
<proteinExistence type="predicted"/>
<accession>A0A162NGU3</accession>
<evidence type="ECO:0000313" key="1">
    <source>
        <dbReference type="EMBL" id="OAD74098.1"/>
    </source>
</evidence>
<dbReference type="EMBL" id="KV440979">
    <property type="protein sequence ID" value="OAD74098.1"/>
    <property type="molecule type" value="Genomic_DNA"/>
</dbReference>
<organism evidence="1 2">
    <name type="scientific">Phycomyces blakesleeanus (strain ATCC 8743b / DSM 1359 / FGSC 10004 / NBRC 33097 / NRRL 1555)</name>
    <dbReference type="NCBI Taxonomy" id="763407"/>
    <lineage>
        <taxon>Eukaryota</taxon>
        <taxon>Fungi</taxon>
        <taxon>Fungi incertae sedis</taxon>
        <taxon>Mucoromycota</taxon>
        <taxon>Mucoromycotina</taxon>
        <taxon>Mucoromycetes</taxon>
        <taxon>Mucorales</taxon>
        <taxon>Phycomycetaceae</taxon>
        <taxon>Phycomyces</taxon>
    </lineage>
</organism>
<name>A0A162NGU3_PHYB8</name>
<dbReference type="AlphaFoldDB" id="A0A162NGU3"/>
<dbReference type="Proteomes" id="UP000077315">
    <property type="component" value="Unassembled WGS sequence"/>
</dbReference>
<dbReference type="RefSeq" id="XP_018292138.1">
    <property type="nucleotide sequence ID" value="XM_018435662.1"/>
</dbReference>
<dbReference type="PANTHER" id="PTHR46579:SF2">
    <property type="entry name" value="C2H2-TYPE DOMAIN-CONTAINING PROTEIN"/>
    <property type="match status" value="1"/>
</dbReference>
<dbReference type="InParanoid" id="A0A162NGU3"/>
<protein>
    <submittedName>
        <fullName evidence="1">Uncharacterized protein</fullName>
    </submittedName>
</protein>
<keyword evidence="2" id="KW-1185">Reference proteome</keyword>
<sequence>MAPKRISTKKYKCYCPVCRIKAGGYNTISAQTLKRHKRDEQIAIRVQTNRHREKNMFLFLIWEQELNDSEEEVEITARTRDLPLSESDAILGVEGNEYAANDDSEGDMSDDEEIRKKKSFKSISELGFSHRFIAIVVDLFVSLYAIDKGAVILISIVNKILEFFNDSFRLPLSISRLSNLQDSEVQQKESRNTLPAVNVIRYTVVFRNWVLFVKAYRILVMPNVCESDIASTHKYLEKFCQKCETLYNLDLISPNMHLHLHLQDTICDFGPVYGYWLLSFERYNSILKNIKSNRKTGFELTYARQFVEDVHKQYIISRIMESTDTRAYMDIFQKITKQQQKIASTITSYSIFFSLANFITATLDVSKSIKGNEPLPPTTFPLAKKHMSSMSTPKYNSLVEYYQVAYNDGMISSCKNCMTSSSFVNHRIEILESINILGQVYKGFNGKGRGSYIQALFEENRTNARYGYIREIQYIFVHTFSPSTSYSNQHTFAFVRWFKTTSDTRR</sequence>
<dbReference type="PANTHER" id="PTHR46579">
    <property type="entry name" value="F5/8 TYPE C DOMAIN-CONTAINING PROTEIN-RELATED"/>
    <property type="match status" value="1"/>
</dbReference>